<gene>
    <name evidence="15" type="primary">arcC</name>
    <name evidence="15" type="ORF">BUY48_04825</name>
</gene>
<dbReference type="GO" id="GO:0008804">
    <property type="term" value="F:carbamate kinase activity"/>
    <property type="evidence" value="ECO:0007669"/>
    <property type="project" value="UniProtKB-UniRule"/>
</dbReference>
<dbReference type="UniPathway" id="UPA00996">
    <property type="reaction ID" value="UER00366"/>
</dbReference>
<dbReference type="AlphaFoldDB" id="A0A2T4L2A7"/>
<dbReference type="CDD" id="cd04235">
    <property type="entry name" value="AAK_CK"/>
    <property type="match status" value="1"/>
</dbReference>
<evidence type="ECO:0000256" key="6">
    <source>
        <dbReference type="ARBA" id="ARBA00022503"/>
    </source>
</evidence>
<keyword evidence="8" id="KW-0547">Nucleotide-binding</keyword>
<comment type="similarity">
    <text evidence="3 13">Belongs to the carbamate kinase family.</text>
</comment>
<evidence type="ECO:0000256" key="3">
    <source>
        <dbReference type="ARBA" id="ARBA00011066"/>
    </source>
</evidence>
<evidence type="ECO:0000256" key="2">
    <source>
        <dbReference type="ARBA" id="ARBA00005118"/>
    </source>
</evidence>
<keyword evidence="10" id="KW-0067">ATP-binding</keyword>
<dbReference type="Pfam" id="PF00696">
    <property type="entry name" value="AA_kinase"/>
    <property type="match status" value="1"/>
</dbReference>
<evidence type="ECO:0000256" key="5">
    <source>
        <dbReference type="ARBA" id="ARBA00022490"/>
    </source>
</evidence>
<dbReference type="InterPro" id="IPR001048">
    <property type="entry name" value="Asp/Glu/Uridylate_kinase"/>
</dbReference>
<evidence type="ECO:0000256" key="12">
    <source>
        <dbReference type="NCBIfam" id="TIGR00746"/>
    </source>
</evidence>
<accession>A0A2T4L2A7</accession>
<dbReference type="EMBL" id="PYZH01000020">
    <property type="protein sequence ID" value="PTF15948.1"/>
    <property type="molecule type" value="Genomic_DNA"/>
</dbReference>
<keyword evidence="9 13" id="KW-0418">Kinase</keyword>
<dbReference type="SUPFAM" id="SSF53633">
    <property type="entry name" value="Carbamate kinase-like"/>
    <property type="match status" value="1"/>
</dbReference>
<dbReference type="Proteomes" id="UP000243350">
    <property type="component" value="Unassembled WGS sequence"/>
</dbReference>
<dbReference type="Gene3D" id="3.40.1160.10">
    <property type="entry name" value="Acetylglutamate kinase-like"/>
    <property type="match status" value="1"/>
</dbReference>
<dbReference type="GO" id="GO:0005524">
    <property type="term" value="F:ATP binding"/>
    <property type="evidence" value="ECO:0007669"/>
    <property type="project" value="UniProtKB-KW"/>
</dbReference>
<comment type="caution">
    <text evidence="15">The sequence shown here is derived from an EMBL/GenBank/DDBJ whole genome shotgun (WGS) entry which is preliminary data.</text>
</comment>
<dbReference type="GO" id="GO:0005829">
    <property type="term" value="C:cytosol"/>
    <property type="evidence" value="ECO:0007669"/>
    <property type="project" value="TreeGrafter"/>
</dbReference>
<evidence type="ECO:0000256" key="11">
    <source>
        <dbReference type="ARBA" id="ARBA00048467"/>
    </source>
</evidence>
<feature type="domain" description="Aspartate/glutamate/uridylate kinase" evidence="14">
    <location>
        <begin position="3"/>
        <end position="282"/>
    </location>
</feature>
<sequence>MSKIVVALGGNALGQSPEEQLELLKGTAKSLVSLINKGYEVVISHGNGPQVGSINLGLNYAAENKQGPPFPFPECGAMSQAYIGYQMQESLLNELHSLDIDKQVVTLVTQVEVDKDDQAFNNPTKPIGLFYTKEQADKTIQEKGYQFVEDSGRGYRRVVPSPQPMNIVELESIETLIKHGTLVIAAGGGGIPVVKEQGNYKGVDAVIDKDKTSALLAAHLQSDQLIILTAVDHVYINFGKDNQEGLGEVTVDEIKQHIADNQFAKGSMLPKVEAALQFIEKHPDGSVLITSLADLGDALEGKIGTLITK</sequence>
<dbReference type="InterPro" id="IPR036393">
    <property type="entry name" value="AceGlu_kinase-like_sf"/>
</dbReference>
<dbReference type="InterPro" id="IPR003964">
    <property type="entry name" value="Carb_kinase"/>
</dbReference>
<dbReference type="GO" id="GO:0019546">
    <property type="term" value="P:L-arginine deiminase pathway"/>
    <property type="evidence" value="ECO:0007669"/>
    <property type="project" value="TreeGrafter"/>
</dbReference>
<dbReference type="RefSeq" id="WP_107520067.1">
    <property type="nucleotide sequence ID" value="NZ_PYZH01000020.1"/>
</dbReference>
<dbReference type="PIRSF" id="PIRSF000723">
    <property type="entry name" value="Carbamate_kin"/>
    <property type="match status" value="1"/>
</dbReference>
<dbReference type="FunFam" id="3.40.1160.10:FF:000007">
    <property type="entry name" value="Carbamate kinase"/>
    <property type="match status" value="1"/>
</dbReference>
<dbReference type="NCBIfam" id="NF009007">
    <property type="entry name" value="PRK12352.1"/>
    <property type="match status" value="1"/>
</dbReference>
<evidence type="ECO:0000256" key="13">
    <source>
        <dbReference type="PIRNR" id="PIRNR000723"/>
    </source>
</evidence>
<comment type="subcellular location">
    <subcellularLocation>
        <location evidence="1">Cytoplasm</location>
    </subcellularLocation>
</comment>
<dbReference type="PANTHER" id="PTHR30409">
    <property type="entry name" value="CARBAMATE KINASE"/>
    <property type="match status" value="1"/>
</dbReference>
<organism evidence="15 16">
    <name type="scientific">Staphylococcus devriesei</name>
    <dbReference type="NCBI Taxonomy" id="586733"/>
    <lineage>
        <taxon>Bacteria</taxon>
        <taxon>Bacillati</taxon>
        <taxon>Bacillota</taxon>
        <taxon>Bacilli</taxon>
        <taxon>Bacillales</taxon>
        <taxon>Staphylococcaceae</taxon>
        <taxon>Staphylococcus</taxon>
    </lineage>
</organism>
<keyword evidence="6" id="KW-0056">Arginine metabolism</keyword>
<proteinExistence type="inferred from homology"/>
<evidence type="ECO:0000313" key="16">
    <source>
        <dbReference type="Proteomes" id="UP000243350"/>
    </source>
</evidence>
<name>A0A2T4L2A7_9STAP</name>
<evidence type="ECO:0000256" key="1">
    <source>
        <dbReference type="ARBA" id="ARBA00004496"/>
    </source>
</evidence>
<evidence type="ECO:0000256" key="8">
    <source>
        <dbReference type="ARBA" id="ARBA00022741"/>
    </source>
</evidence>
<evidence type="ECO:0000256" key="7">
    <source>
        <dbReference type="ARBA" id="ARBA00022679"/>
    </source>
</evidence>
<reference evidence="15 16" key="1">
    <citation type="journal article" date="2016" name="Front. Microbiol.">
        <title>Comprehensive Phylogenetic Analysis of Bovine Non-aureus Staphylococci Species Based on Whole-Genome Sequencing.</title>
        <authorList>
            <person name="Naushad S."/>
            <person name="Barkema H.W."/>
            <person name="Luby C."/>
            <person name="Condas L.A."/>
            <person name="Nobrega D.B."/>
            <person name="Carson D.A."/>
            <person name="De Buck J."/>
        </authorList>
    </citation>
    <scope>NUCLEOTIDE SEQUENCE [LARGE SCALE GENOMIC DNA]</scope>
    <source>
        <strain evidence="15 16">SNUC 4143</strain>
    </source>
</reference>
<dbReference type="PANTHER" id="PTHR30409:SF1">
    <property type="entry name" value="CARBAMATE KINASE-RELATED"/>
    <property type="match status" value="1"/>
</dbReference>
<protein>
    <recommendedName>
        <fullName evidence="4 12">Carbamate kinase</fullName>
    </recommendedName>
</protein>
<dbReference type="PRINTS" id="PR01469">
    <property type="entry name" value="CARBMTKINASE"/>
</dbReference>
<dbReference type="NCBIfam" id="TIGR00746">
    <property type="entry name" value="arcC"/>
    <property type="match status" value="1"/>
</dbReference>
<evidence type="ECO:0000313" key="15">
    <source>
        <dbReference type="EMBL" id="PTF15948.1"/>
    </source>
</evidence>
<comment type="pathway">
    <text evidence="2">Metabolic intermediate metabolism; carbamoyl phosphate degradation; CO(2) and NH(3) from carbamoyl phosphate: step 1/1.</text>
</comment>
<keyword evidence="5" id="KW-0963">Cytoplasm</keyword>
<evidence type="ECO:0000256" key="4">
    <source>
        <dbReference type="ARBA" id="ARBA00013070"/>
    </source>
</evidence>
<comment type="catalytic activity">
    <reaction evidence="11">
        <text>hydrogencarbonate + NH4(+) + ATP = carbamoyl phosphate + ADP + H2O + H(+)</text>
        <dbReference type="Rhea" id="RHEA:10152"/>
        <dbReference type="ChEBI" id="CHEBI:15377"/>
        <dbReference type="ChEBI" id="CHEBI:15378"/>
        <dbReference type="ChEBI" id="CHEBI:17544"/>
        <dbReference type="ChEBI" id="CHEBI:28938"/>
        <dbReference type="ChEBI" id="CHEBI:30616"/>
        <dbReference type="ChEBI" id="CHEBI:58228"/>
        <dbReference type="ChEBI" id="CHEBI:456216"/>
        <dbReference type="EC" id="2.7.2.2"/>
    </reaction>
</comment>
<keyword evidence="7 13" id="KW-0808">Transferase</keyword>
<evidence type="ECO:0000259" key="14">
    <source>
        <dbReference type="Pfam" id="PF00696"/>
    </source>
</evidence>
<evidence type="ECO:0000256" key="9">
    <source>
        <dbReference type="ARBA" id="ARBA00022777"/>
    </source>
</evidence>
<evidence type="ECO:0000256" key="10">
    <source>
        <dbReference type="ARBA" id="ARBA00022840"/>
    </source>
</evidence>